<dbReference type="EMBL" id="JABSTV010001250">
    <property type="protein sequence ID" value="KAH7955299.1"/>
    <property type="molecule type" value="Genomic_DNA"/>
</dbReference>
<organism evidence="11 12">
    <name type="scientific">Rhipicephalus sanguineus</name>
    <name type="common">Brown dog tick</name>
    <name type="synonym">Ixodes sanguineus</name>
    <dbReference type="NCBI Taxonomy" id="34632"/>
    <lineage>
        <taxon>Eukaryota</taxon>
        <taxon>Metazoa</taxon>
        <taxon>Ecdysozoa</taxon>
        <taxon>Arthropoda</taxon>
        <taxon>Chelicerata</taxon>
        <taxon>Arachnida</taxon>
        <taxon>Acari</taxon>
        <taxon>Parasitiformes</taxon>
        <taxon>Ixodida</taxon>
        <taxon>Ixodoidea</taxon>
        <taxon>Ixodidae</taxon>
        <taxon>Rhipicephalinae</taxon>
        <taxon>Rhipicephalus</taxon>
        <taxon>Rhipicephalus</taxon>
    </lineage>
</organism>
<dbReference type="PANTHER" id="PTHR43775">
    <property type="entry name" value="FATTY ACID SYNTHASE"/>
    <property type="match status" value="1"/>
</dbReference>
<dbReference type="AlphaFoldDB" id="A0A9D4PT42"/>
<dbReference type="GO" id="GO:0016491">
    <property type="term" value="F:oxidoreductase activity"/>
    <property type="evidence" value="ECO:0007669"/>
    <property type="project" value="UniProtKB-KW"/>
</dbReference>
<keyword evidence="3" id="KW-0276">Fatty acid metabolism</keyword>
<keyword evidence="12" id="KW-1185">Reference proteome</keyword>
<dbReference type="InterPro" id="IPR042104">
    <property type="entry name" value="PKS_dehydratase_sf"/>
</dbReference>
<dbReference type="InterPro" id="IPR049391">
    <property type="entry name" value="FAS_pseudo-KR"/>
</dbReference>
<evidence type="ECO:0000256" key="7">
    <source>
        <dbReference type="ARBA" id="ARBA00023160"/>
    </source>
</evidence>
<dbReference type="GO" id="GO:0006633">
    <property type="term" value="P:fatty acid biosynthetic process"/>
    <property type="evidence" value="ECO:0007669"/>
    <property type="project" value="UniProtKB-KW"/>
</dbReference>
<dbReference type="InterPro" id="IPR014043">
    <property type="entry name" value="Acyl_transferase_dom"/>
</dbReference>
<evidence type="ECO:0000259" key="9">
    <source>
        <dbReference type="Pfam" id="PF00698"/>
    </source>
</evidence>
<dbReference type="VEuPathDB" id="VectorBase:RSAN_035919"/>
<evidence type="ECO:0000256" key="2">
    <source>
        <dbReference type="ARBA" id="ARBA00022516"/>
    </source>
</evidence>
<evidence type="ECO:0000256" key="3">
    <source>
        <dbReference type="ARBA" id="ARBA00022832"/>
    </source>
</evidence>
<dbReference type="PANTHER" id="PTHR43775:SF7">
    <property type="entry name" value="FATTY ACID SYNTHASE"/>
    <property type="match status" value="1"/>
</dbReference>
<gene>
    <name evidence="11" type="ORF">HPB52_000186</name>
</gene>
<proteinExistence type="predicted"/>
<keyword evidence="1" id="KW-0596">Phosphopantetheine</keyword>
<evidence type="ECO:0000313" key="12">
    <source>
        <dbReference type="Proteomes" id="UP000821837"/>
    </source>
</evidence>
<dbReference type="Gene3D" id="1.10.287.1960">
    <property type="match status" value="1"/>
</dbReference>
<reference evidence="11" key="2">
    <citation type="submission" date="2021-09" db="EMBL/GenBank/DDBJ databases">
        <authorList>
            <person name="Jia N."/>
            <person name="Wang J."/>
            <person name="Shi W."/>
            <person name="Du L."/>
            <person name="Sun Y."/>
            <person name="Zhan W."/>
            <person name="Jiang J."/>
            <person name="Wang Q."/>
            <person name="Zhang B."/>
            <person name="Ji P."/>
            <person name="Sakyi L.B."/>
            <person name="Cui X."/>
            <person name="Yuan T."/>
            <person name="Jiang B."/>
            <person name="Yang W."/>
            <person name="Lam T.T.-Y."/>
            <person name="Chang Q."/>
            <person name="Ding S."/>
            <person name="Wang X."/>
            <person name="Zhu J."/>
            <person name="Ruan X."/>
            <person name="Zhao L."/>
            <person name="Wei J."/>
            <person name="Que T."/>
            <person name="Du C."/>
            <person name="Cheng J."/>
            <person name="Dai P."/>
            <person name="Han X."/>
            <person name="Huang E."/>
            <person name="Gao Y."/>
            <person name="Liu J."/>
            <person name="Shao H."/>
            <person name="Ye R."/>
            <person name="Li L."/>
            <person name="Wei W."/>
            <person name="Wang X."/>
            <person name="Wang C."/>
            <person name="Huo Q."/>
            <person name="Li W."/>
            <person name="Guo W."/>
            <person name="Chen H."/>
            <person name="Chen S."/>
            <person name="Zhou L."/>
            <person name="Zhou L."/>
            <person name="Ni X."/>
            <person name="Tian J."/>
            <person name="Zhou Y."/>
            <person name="Sheng Y."/>
            <person name="Liu T."/>
            <person name="Pan Y."/>
            <person name="Xia L."/>
            <person name="Li J."/>
            <person name="Zhao F."/>
            <person name="Cao W."/>
        </authorList>
    </citation>
    <scope>NUCLEOTIDE SEQUENCE</scope>
    <source>
        <strain evidence="11">Rsan-2018</strain>
        <tissue evidence="11">Larvae</tissue>
    </source>
</reference>
<dbReference type="Gene3D" id="3.10.129.110">
    <property type="entry name" value="Polyketide synthase dehydratase"/>
    <property type="match status" value="1"/>
</dbReference>
<dbReference type="GO" id="GO:0004312">
    <property type="term" value="F:fatty acid synthase activity"/>
    <property type="evidence" value="ECO:0007669"/>
    <property type="project" value="TreeGrafter"/>
</dbReference>
<comment type="caution">
    <text evidence="11">The sequence shown here is derived from an EMBL/GenBank/DDBJ whole genome shotgun (WGS) entry which is preliminary data.</text>
</comment>
<dbReference type="InterPro" id="IPR050091">
    <property type="entry name" value="PKS_NRPS_Biosynth_Enz"/>
</dbReference>
<evidence type="ECO:0000256" key="5">
    <source>
        <dbReference type="ARBA" id="ARBA00023002"/>
    </source>
</evidence>
<evidence type="ECO:0000259" key="10">
    <source>
        <dbReference type="Pfam" id="PF21149"/>
    </source>
</evidence>
<keyword evidence="6" id="KW-0443">Lipid metabolism</keyword>
<dbReference type="Pfam" id="PF00698">
    <property type="entry name" value="Acyl_transf_1"/>
    <property type="match status" value="1"/>
</dbReference>
<evidence type="ECO:0000256" key="1">
    <source>
        <dbReference type="ARBA" id="ARBA00022450"/>
    </source>
</evidence>
<keyword evidence="2" id="KW-0444">Lipid biosynthesis</keyword>
<reference evidence="11" key="1">
    <citation type="journal article" date="2020" name="Cell">
        <title>Large-Scale Comparative Analyses of Tick Genomes Elucidate Their Genetic Diversity and Vector Capacities.</title>
        <authorList>
            <consortium name="Tick Genome and Microbiome Consortium (TIGMIC)"/>
            <person name="Jia N."/>
            <person name="Wang J."/>
            <person name="Shi W."/>
            <person name="Du L."/>
            <person name="Sun Y."/>
            <person name="Zhan W."/>
            <person name="Jiang J.F."/>
            <person name="Wang Q."/>
            <person name="Zhang B."/>
            <person name="Ji P."/>
            <person name="Bell-Sakyi L."/>
            <person name="Cui X.M."/>
            <person name="Yuan T.T."/>
            <person name="Jiang B.G."/>
            <person name="Yang W.F."/>
            <person name="Lam T.T."/>
            <person name="Chang Q.C."/>
            <person name="Ding S.J."/>
            <person name="Wang X.J."/>
            <person name="Zhu J.G."/>
            <person name="Ruan X.D."/>
            <person name="Zhao L."/>
            <person name="Wei J.T."/>
            <person name="Ye R.Z."/>
            <person name="Que T.C."/>
            <person name="Du C.H."/>
            <person name="Zhou Y.H."/>
            <person name="Cheng J.X."/>
            <person name="Dai P.F."/>
            <person name="Guo W.B."/>
            <person name="Han X.H."/>
            <person name="Huang E.J."/>
            <person name="Li L.F."/>
            <person name="Wei W."/>
            <person name="Gao Y.C."/>
            <person name="Liu J.Z."/>
            <person name="Shao H.Z."/>
            <person name="Wang X."/>
            <person name="Wang C.C."/>
            <person name="Yang T.C."/>
            <person name="Huo Q.B."/>
            <person name="Li W."/>
            <person name="Chen H.Y."/>
            <person name="Chen S.E."/>
            <person name="Zhou L.G."/>
            <person name="Ni X.B."/>
            <person name="Tian J.H."/>
            <person name="Sheng Y."/>
            <person name="Liu T."/>
            <person name="Pan Y.S."/>
            <person name="Xia L.Y."/>
            <person name="Li J."/>
            <person name="Zhao F."/>
            <person name="Cao W.C."/>
        </authorList>
    </citation>
    <scope>NUCLEOTIDE SEQUENCE</scope>
    <source>
        <strain evidence="11">Rsan-2018</strain>
    </source>
</reference>
<dbReference type="Gene3D" id="3.40.50.720">
    <property type="entry name" value="NAD(P)-binding Rossmann-like Domain"/>
    <property type="match status" value="1"/>
</dbReference>
<keyword evidence="4" id="KW-0521">NADP</keyword>
<keyword evidence="7" id="KW-0275">Fatty acid biosynthesis</keyword>
<name>A0A9D4PT42_RHISA</name>
<protein>
    <submittedName>
        <fullName evidence="11">Uncharacterized protein</fullName>
    </submittedName>
</protein>
<feature type="domain" description="Malonyl-CoA:ACP transacylase (MAT)" evidence="9">
    <location>
        <begin position="1"/>
        <end position="84"/>
    </location>
</feature>
<evidence type="ECO:0000256" key="4">
    <source>
        <dbReference type="ARBA" id="ARBA00022857"/>
    </source>
</evidence>
<evidence type="ECO:0000313" key="11">
    <source>
        <dbReference type="EMBL" id="KAH7955299.1"/>
    </source>
</evidence>
<dbReference type="Proteomes" id="UP000821837">
    <property type="component" value="Unassembled WGS sequence"/>
</dbReference>
<keyword evidence="5" id="KW-0560">Oxidoreductase</keyword>
<dbReference type="Pfam" id="PF21149">
    <property type="entry name" value="FAS_pseudo-KR"/>
    <property type="match status" value="1"/>
</dbReference>
<dbReference type="VEuPathDB" id="VectorBase:RSAN_034048"/>
<accession>A0A9D4PT42</accession>
<feature type="domain" description="Fatty acid synthase pseudo-KR" evidence="10">
    <location>
        <begin position="589"/>
        <end position="639"/>
    </location>
</feature>
<sequence>MDSVAPALLEELQKVIPEPKRRSEKWISSSVPQSRWHEPVAAHCSADYLVNNFLSPVIFYDALKHVPKDAILVEIAPHDLLQASGALVVSPDAEAQQPGLQLSVAVCRGRDESVAHVAVQMRMCLDAATFFLVQWGPQRTLTVAKEHMVLLASSSAESCVEVASGCTSPQHDQEEASPSSWEDLPDHNFYDFVIDDADADTDTTLLDDEEIESEEVNDPDTGQAPVPTTSQVMDAVDLLRRFAGVHEGAEDALISLASYENCAILRRTVDSSANTLGLMKRKAKNPLIFLSSLGPVRLSVSVLPLSGEFEIGHDGNVVATGRVRMAKEDENVLDKGPPGRPAEMIDYGLDGGDVYKELRLRGYEYSGEFQGILKADVQKPYGKLQWRDNWLCFIDAMIQFASLSEPLRSFVTPARIESCRIDPNIQADVSKTDGDIGVDVVYNHDQNTCRAGGAVIRGLHVSVAQRPALQQTPLIEAYRFIPYEDNEQAMRDREASLKDYVDFCEAIASRVVNCRSYETQQHFPNKGDACELNERAQKPRLPTFLENSGLLIVLAAIEESAKFSSFAASRSANFDATKHKLHKVESLGFEWVPPLKEKVLDAKRAEENIWLLSADTGPSGVIGLANCLRQESCGRHIRYCSDA</sequence>
<evidence type="ECO:0000256" key="8">
    <source>
        <dbReference type="ARBA" id="ARBA00023268"/>
    </source>
</evidence>
<keyword evidence="8" id="KW-0511">Multifunctional enzyme</keyword>
<evidence type="ECO:0000256" key="6">
    <source>
        <dbReference type="ARBA" id="ARBA00023098"/>
    </source>
</evidence>